<dbReference type="Proteomes" id="UP000715781">
    <property type="component" value="Unassembled WGS sequence"/>
</dbReference>
<accession>A0A951Q2T5</accession>
<evidence type="ECO:0000313" key="2">
    <source>
        <dbReference type="Proteomes" id="UP000715781"/>
    </source>
</evidence>
<dbReference type="EMBL" id="JAHHHN010000019">
    <property type="protein sequence ID" value="MBW4564236.1"/>
    <property type="molecule type" value="Genomic_DNA"/>
</dbReference>
<gene>
    <name evidence="1" type="ORF">KME32_24455</name>
</gene>
<dbReference type="AlphaFoldDB" id="A0A951Q2T5"/>
<protein>
    <submittedName>
        <fullName evidence="1">Uncharacterized protein</fullName>
    </submittedName>
</protein>
<name>A0A951Q2T5_9NOST</name>
<organism evidence="1 2">
    <name type="scientific">Mojavia pulchra JT2-VF2</name>
    <dbReference type="NCBI Taxonomy" id="287848"/>
    <lineage>
        <taxon>Bacteria</taxon>
        <taxon>Bacillati</taxon>
        <taxon>Cyanobacteriota</taxon>
        <taxon>Cyanophyceae</taxon>
        <taxon>Nostocales</taxon>
        <taxon>Nostocaceae</taxon>
    </lineage>
</organism>
<proteinExistence type="predicted"/>
<sequence>MRSSFNFSFPQSFAHRETIVIDDQPCHALRDEGAIRALLLCPDCSSSAFANFWLLVINSE</sequence>
<reference evidence="1" key="2">
    <citation type="journal article" date="2022" name="Microbiol. Resour. Announc.">
        <title>Metagenome Sequencing to Explore Phylogenomics of Terrestrial Cyanobacteria.</title>
        <authorList>
            <person name="Ward R.D."/>
            <person name="Stajich J.E."/>
            <person name="Johansen J.R."/>
            <person name="Huntemann M."/>
            <person name="Clum A."/>
            <person name="Foster B."/>
            <person name="Foster B."/>
            <person name="Roux S."/>
            <person name="Palaniappan K."/>
            <person name="Varghese N."/>
            <person name="Mukherjee S."/>
            <person name="Reddy T.B.K."/>
            <person name="Daum C."/>
            <person name="Copeland A."/>
            <person name="Chen I.A."/>
            <person name="Ivanova N.N."/>
            <person name="Kyrpides N.C."/>
            <person name="Shapiro N."/>
            <person name="Eloe-Fadrosh E.A."/>
            <person name="Pietrasiak N."/>
        </authorList>
    </citation>
    <scope>NUCLEOTIDE SEQUENCE</scope>
    <source>
        <strain evidence="1">JT2-VF2</strain>
    </source>
</reference>
<evidence type="ECO:0000313" key="1">
    <source>
        <dbReference type="EMBL" id="MBW4564236.1"/>
    </source>
</evidence>
<comment type="caution">
    <text evidence="1">The sequence shown here is derived from an EMBL/GenBank/DDBJ whole genome shotgun (WGS) entry which is preliminary data.</text>
</comment>
<reference evidence="1" key="1">
    <citation type="submission" date="2021-05" db="EMBL/GenBank/DDBJ databases">
        <authorList>
            <person name="Pietrasiak N."/>
            <person name="Ward R."/>
            <person name="Stajich J.E."/>
            <person name="Kurbessoian T."/>
        </authorList>
    </citation>
    <scope>NUCLEOTIDE SEQUENCE</scope>
    <source>
        <strain evidence="1">JT2-VF2</strain>
    </source>
</reference>